<keyword evidence="2" id="KW-1185">Reference proteome</keyword>
<organism evidence="1 2">
    <name type="scientific">Pajaroellobacter abortibovis</name>
    <dbReference type="NCBI Taxonomy" id="1882918"/>
    <lineage>
        <taxon>Bacteria</taxon>
        <taxon>Pseudomonadati</taxon>
        <taxon>Myxococcota</taxon>
        <taxon>Polyangia</taxon>
        <taxon>Polyangiales</taxon>
        <taxon>Polyangiaceae</taxon>
    </lineage>
</organism>
<reference evidence="1 2" key="1">
    <citation type="submission" date="2016-08" db="EMBL/GenBank/DDBJ databases">
        <title>Identification and validation of antigenic proteins from Pajaroellobacter abortibovis using de-novo genome sequence assembly and reverse vaccinology.</title>
        <authorList>
            <person name="Welly B.T."/>
            <person name="Miller M.R."/>
            <person name="Stott J.L."/>
            <person name="Blanchard M.T."/>
            <person name="Islas-Trejo A.D."/>
            <person name="O'Rourke S.M."/>
            <person name="Young A.E."/>
            <person name="Medrano J.F."/>
            <person name="Van Eenennaam A.L."/>
        </authorList>
    </citation>
    <scope>NUCLEOTIDE SEQUENCE [LARGE SCALE GENOMIC DNA]</scope>
    <source>
        <strain evidence="1 2">BTF92-0548A/99-0131</strain>
    </source>
</reference>
<dbReference type="AlphaFoldDB" id="A0A1L6MUT8"/>
<protein>
    <submittedName>
        <fullName evidence="1">Uncharacterized protein</fullName>
    </submittedName>
</protein>
<gene>
    <name evidence="1" type="ORF">BCY86_00230</name>
</gene>
<dbReference type="Proteomes" id="UP000185544">
    <property type="component" value="Chromosome"/>
</dbReference>
<accession>A0A1L6MUT8</accession>
<evidence type="ECO:0000313" key="2">
    <source>
        <dbReference type="Proteomes" id="UP000185544"/>
    </source>
</evidence>
<evidence type="ECO:0000313" key="1">
    <source>
        <dbReference type="EMBL" id="APR99273.1"/>
    </source>
</evidence>
<dbReference type="RefSeq" id="WP_075275907.1">
    <property type="nucleotide sequence ID" value="NZ_CP016908.1"/>
</dbReference>
<dbReference type="STRING" id="1882918.BCY86_00230"/>
<name>A0A1L6MUT8_9BACT</name>
<dbReference type="EMBL" id="CP016908">
    <property type="protein sequence ID" value="APR99273.1"/>
    <property type="molecule type" value="Genomic_DNA"/>
</dbReference>
<sequence>MSREIDARTREQIQIVLVGAIHEHAYQALTRTALMFYLPHQALGWFDPSQPESNTYPSLAEGKIEGRIPFYGDRLYLGDPHLFSPSFLARIARNVPQ</sequence>
<dbReference type="KEGG" id="pabo:BCY86_00230"/>
<proteinExistence type="predicted"/>